<dbReference type="KEGG" id="blac:94353111"/>
<dbReference type="GeneID" id="94353111"/>
<keyword evidence="1" id="KW-0732">Signal</keyword>
<evidence type="ECO:0000256" key="1">
    <source>
        <dbReference type="SAM" id="SignalP"/>
    </source>
</evidence>
<keyword evidence="3" id="KW-1185">Reference proteome</keyword>
<dbReference type="RefSeq" id="XP_067816798.1">
    <property type="nucleotide sequence ID" value="XM_067967440.1"/>
</dbReference>
<name>A0A976FIR5_BRELC</name>
<dbReference type="OrthoDB" id="108900at2759"/>
<dbReference type="AlphaFoldDB" id="A0A976FIR5"/>
<organism evidence="2 3">
    <name type="scientific">Bremia lactucae</name>
    <name type="common">Lettuce downy mildew</name>
    <dbReference type="NCBI Taxonomy" id="4779"/>
    <lineage>
        <taxon>Eukaryota</taxon>
        <taxon>Sar</taxon>
        <taxon>Stramenopiles</taxon>
        <taxon>Oomycota</taxon>
        <taxon>Peronosporomycetes</taxon>
        <taxon>Peronosporales</taxon>
        <taxon>Peronosporaceae</taxon>
        <taxon>Bremia</taxon>
    </lineage>
</organism>
<sequence>MLSQVSPLAVALALSILSLLASNVGAHQTMMVPKPAYVSDDKETRHNPVAFLENQNFSTQLDFQDYMKKNKYSSLRDFMDNAKYTPAKGADFSCGFTKSDAPPEPIPKSCSVRSSGYTHDGPCALYLDDVKIYEKANCHTDIPGKEIQVDYSSCKGTCMLRWYWLGIRTLKNIVSWQVYKICVPLKRDPKDEICGAGDGTGQR</sequence>
<feature type="signal peptide" evidence="1">
    <location>
        <begin position="1"/>
        <end position="26"/>
    </location>
</feature>
<comment type="caution">
    <text evidence="2">The sequence shown here is derived from an EMBL/GenBank/DDBJ whole genome shotgun (WGS) entry which is preliminary data.</text>
</comment>
<dbReference type="Proteomes" id="UP000294530">
    <property type="component" value="Unassembled WGS sequence"/>
</dbReference>
<evidence type="ECO:0000313" key="2">
    <source>
        <dbReference type="EMBL" id="TDH67299.1"/>
    </source>
</evidence>
<feature type="chain" id="PRO_5036823871" description="Secreted protein" evidence="1">
    <location>
        <begin position="27"/>
        <end position="203"/>
    </location>
</feature>
<dbReference type="EMBL" id="SHOA02000006">
    <property type="protein sequence ID" value="TDH67299.1"/>
    <property type="molecule type" value="Genomic_DNA"/>
</dbReference>
<proteinExistence type="predicted"/>
<reference evidence="2 3" key="1">
    <citation type="journal article" date="2021" name="Genome Biol.">
        <title>AFLAP: assembly-free linkage analysis pipeline using k-mers from genome sequencing data.</title>
        <authorList>
            <person name="Fletcher K."/>
            <person name="Zhang L."/>
            <person name="Gil J."/>
            <person name="Han R."/>
            <person name="Cavanaugh K."/>
            <person name="Michelmore R."/>
        </authorList>
    </citation>
    <scope>NUCLEOTIDE SEQUENCE [LARGE SCALE GENOMIC DNA]</scope>
    <source>
        <strain evidence="2 3">SF5</strain>
    </source>
</reference>
<evidence type="ECO:0000313" key="3">
    <source>
        <dbReference type="Proteomes" id="UP000294530"/>
    </source>
</evidence>
<protein>
    <recommendedName>
        <fullName evidence="4">Secreted protein</fullName>
    </recommendedName>
</protein>
<accession>A0A976FIR5</accession>
<evidence type="ECO:0008006" key="4">
    <source>
        <dbReference type="Google" id="ProtNLM"/>
    </source>
</evidence>
<gene>
    <name evidence="2" type="ORF">CCR75_009400</name>
</gene>